<dbReference type="EMBL" id="UINC01219275">
    <property type="protein sequence ID" value="SVE46669.1"/>
    <property type="molecule type" value="Genomic_DNA"/>
</dbReference>
<sequence>MYKFKGKSTNISPGRMGTYSEKSMDTYSGESTDTYSEKSSVKSKDYQNIKFPPKIRFRHLSGTYTSDTQEATSSTSSIIWDGVGIGQTVFTYKTIISGNTVDLENTSMDFSYTYGDEYTLTLGSSS</sequence>
<dbReference type="AlphaFoldDB" id="A0A383DQS9"/>
<evidence type="ECO:0000313" key="2">
    <source>
        <dbReference type="EMBL" id="SVE46669.1"/>
    </source>
</evidence>
<organism evidence="2">
    <name type="scientific">marine metagenome</name>
    <dbReference type="NCBI Taxonomy" id="408172"/>
    <lineage>
        <taxon>unclassified sequences</taxon>
        <taxon>metagenomes</taxon>
        <taxon>ecological metagenomes</taxon>
    </lineage>
</organism>
<accession>A0A383DQS9</accession>
<name>A0A383DQS9_9ZZZZ</name>
<protein>
    <submittedName>
        <fullName evidence="2">Uncharacterized protein</fullName>
    </submittedName>
</protein>
<feature type="region of interest" description="Disordered" evidence="1">
    <location>
        <begin position="1"/>
        <end position="39"/>
    </location>
</feature>
<feature type="non-terminal residue" evidence="2">
    <location>
        <position position="126"/>
    </location>
</feature>
<proteinExistence type="predicted"/>
<evidence type="ECO:0000256" key="1">
    <source>
        <dbReference type="SAM" id="MobiDB-lite"/>
    </source>
</evidence>
<reference evidence="2" key="1">
    <citation type="submission" date="2018-05" db="EMBL/GenBank/DDBJ databases">
        <authorList>
            <person name="Lanie J.A."/>
            <person name="Ng W.-L."/>
            <person name="Kazmierczak K.M."/>
            <person name="Andrzejewski T.M."/>
            <person name="Davidsen T.M."/>
            <person name="Wayne K.J."/>
            <person name="Tettelin H."/>
            <person name="Glass J.I."/>
            <person name="Rusch D."/>
            <person name="Podicherti R."/>
            <person name="Tsui H.-C.T."/>
            <person name="Winkler M.E."/>
        </authorList>
    </citation>
    <scope>NUCLEOTIDE SEQUENCE</scope>
</reference>
<feature type="compositionally biased region" description="Polar residues" evidence="1">
    <location>
        <begin position="25"/>
        <end position="34"/>
    </location>
</feature>
<gene>
    <name evidence="2" type="ORF">METZ01_LOCUS499523</name>
</gene>